<evidence type="ECO:0000313" key="2">
    <source>
        <dbReference type="EMBL" id="GAA5140803.1"/>
    </source>
</evidence>
<reference evidence="3" key="1">
    <citation type="journal article" date="2019" name="Int. J. Syst. Evol. Microbiol.">
        <title>The Global Catalogue of Microorganisms (GCM) 10K type strain sequencing project: providing services to taxonomists for standard genome sequencing and annotation.</title>
        <authorList>
            <consortium name="The Broad Institute Genomics Platform"/>
            <consortium name="The Broad Institute Genome Sequencing Center for Infectious Disease"/>
            <person name="Wu L."/>
            <person name="Ma J."/>
        </authorList>
    </citation>
    <scope>NUCLEOTIDE SEQUENCE [LARGE SCALE GENOMIC DNA]</scope>
    <source>
        <strain evidence="3">JCM 18053</strain>
    </source>
</reference>
<protein>
    <submittedName>
        <fullName evidence="2">Uncharacterized protein</fullName>
    </submittedName>
</protein>
<sequence>MAYLMKSTRSFFLPLLLAWITSLAMAQSVATDEFNFSQIIGNLEFLERTDYPEKELGYSLRYENDKLLKADIYVYDNGQPNMKDGIASPEVKAEMASVASGLHTMEEMGKYEGVKELKQGEKVTKPSGLKFLWSRHSLRQIGGSEVIYLGKRISDTFLMVRKGKFIKIRITTKESDLAEHDKEIERFVNQVGSCLL</sequence>
<dbReference type="Proteomes" id="UP001499852">
    <property type="component" value="Unassembled WGS sequence"/>
</dbReference>
<accession>A0ABP9P585</accession>
<evidence type="ECO:0000313" key="3">
    <source>
        <dbReference type="Proteomes" id="UP001499852"/>
    </source>
</evidence>
<feature type="signal peptide" evidence="1">
    <location>
        <begin position="1"/>
        <end position="26"/>
    </location>
</feature>
<evidence type="ECO:0000256" key="1">
    <source>
        <dbReference type="SAM" id="SignalP"/>
    </source>
</evidence>
<proteinExistence type="predicted"/>
<keyword evidence="1" id="KW-0732">Signal</keyword>
<dbReference type="EMBL" id="BAABIA010000004">
    <property type="protein sequence ID" value="GAA5140803.1"/>
    <property type="molecule type" value="Genomic_DNA"/>
</dbReference>
<gene>
    <name evidence="2" type="ORF">GCM10023213_23950</name>
</gene>
<organism evidence="2 3">
    <name type="scientific">Prosthecobacter algae</name>
    <dbReference type="NCBI Taxonomy" id="1144682"/>
    <lineage>
        <taxon>Bacteria</taxon>
        <taxon>Pseudomonadati</taxon>
        <taxon>Verrucomicrobiota</taxon>
        <taxon>Verrucomicrobiia</taxon>
        <taxon>Verrucomicrobiales</taxon>
        <taxon>Verrucomicrobiaceae</taxon>
        <taxon>Prosthecobacter</taxon>
    </lineage>
</organism>
<name>A0ABP9P585_9BACT</name>
<comment type="caution">
    <text evidence="2">The sequence shown here is derived from an EMBL/GenBank/DDBJ whole genome shotgun (WGS) entry which is preliminary data.</text>
</comment>
<feature type="chain" id="PRO_5046771733" evidence="1">
    <location>
        <begin position="27"/>
        <end position="196"/>
    </location>
</feature>
<keyword evidence="3" id="KW-1185">Reference proteome</keyword>